<dbReference type="Gene3D" id="1.20.272.10">
    <property type="match status" value="1"/>
</dbReference>
<dbReference type="Proteomes" id="UP000291236">
    <property type="component" value="Chromosome"/>
</dbReference>
<dbReference type="EMBL" id="AP019368">
    <property type="protein sequence ID" value="BBH52494.1"/>
    <property type="molecule type" value="Genomic_DNA"/>
</dbReference>
<dbReference type="RefSeq" id="WP_130607052.1">
    <property type="nucleotide sequence ID" value="NZ_AP019368.1"/>
</dbReference>
<dbReference type="OrthoDB" id="5290854at2"/>
<name>A0A4P2VKR5_FLUSA</name>
<organism evidence="1 2">
    <name type="scientific">Fluviispira sanaruensis</name>
    <dbReference type="NCBI Taxonomy" id="2493639"/>
    <lineage>
        <taxon>Bacteria</taxon>
        <taxon>Pseudomonadati</taxon>
        <taxon>Bdellovibrionota</taxon>
        <taxon>Oligoflexia</taxon>
        <taxon>Silvanigrellales</taxon>
        <taxon>Silvanigrellaceae</taxon>
        <taxon>Fluviispira</taxon>
    </lineage>
</organism>
<reference evidence="1 2" key="1">
    <citation type="submission" date="2018-12" db="EMBL/GenBank/DDBJ databases">
        <title>Rubrispira sanarue gen. nov., sp., nov., a member of the order Silvanigrellales, isolated from a brackish lake in Hamamatsu Japan.</title>
        <authorList>
            <person name="Maejima Y."/>
            <person name="Iino T."/>
            <person name="Muraguchi Y."/>
            <person name="Fukuda K."/>
            <person name="Nojiri H."/>
            <person name="Ohkuma M."/>
            <person name="Moriuchi R."/>
            <person name="Dohra H."/>
            <person name="Kimbara K."/>
            <person name="Shintani M."/>
        </authorList>
    </citation>
    <scope>NUCLEOTIDE SEQUENCE [LARGE SCALE GENOMIC DNA]</scope>
    <source>
        <strain evidence="1 2">RF1110005</strain>
    </source>
</reference>
<gene>
    <name evidence="1" type="ORF">JCM31447_09350</name>
</gene>
<dbReference type="AlphaFoldDB" id="A0A4P2VKR5"/>
<dbReference type="GO" id="GO:0003677">
    <property type="term" value="F:DNA binding"/>
    <property type="evidence" value="ECO:0007669"/>
    <property type="project" value="InterPro"/>
</dbReference>
<proteinExistence type="predicted"/>
<accession>A0A4P2VKR5</accession>
<dbReference type="KEGG" id="sbf:JCM31447_09350"/>
<keyword evidence="2" id="KW-1185">Reference proteome</keyword>
<dbReference type="GO" id="GO:0006260">
    <property type="term" value="P:DNA replication"/>
    <property type="evidence" value="ECO:0007669"/>
    <property type="project" value="InterPro"/>
</dbReference>
<dbReference type="InterPro" id="IPR008921">
    <property type="entry name" value="DNA_pol3_clamp-load_cplx_C"/>
</dbReference>
<protein>
    <submittedName>
        <fullName evidence="1">Uncharacterized protein</fullName>
    </submittedName>
</protein>
<evidence type="ECO:0000313" key="2">
    <source>
        <dbReference type="Proteomes" id="UP000291236"/>
    </source>
</evidence>
<evidence type="ECO:0000313" key="1">
    <source>
        <dbReference type="EMBL" id="BBH52494.1"/>
    </source>
</evidence>
<dbReference type="SUPFAM" id="SSF48019">
    <property type="entry name" value="post-AAA+ oligomerization domain-like"/>
    <property type="match status" value="1"/>
</dbReference>
<sequence>MQRIDASKLISLLFASEKSAEIKFVLAENPIFKRIIENKMNCEIGACPQRFVGKNAISEFYEYIATGSLFSAPQKCIVEMPEKLTTKQWDEEKKLLNRIPTPLETSAYIFASTSYRNIIKETDLKKLGSVYLCYEPNEMDLYRCVELLLLRYKVLAKKSKSEITEICCHALECYSGDLISCDMHFSRMENANLSFAAALAGSPEINGFHVADALSRGDKHLIELRLSQCEACGEDAASVFMALVYFVKQVSFMHAALDEFRDMRTAFESVRIPYPSQARVQRALQVLTKEKTGHFFIAAPKIEKQLRTQKNAHKWLASELISFILN</sequence>